<name>A0A672M9W6_SINGR</name>
<evidence type="ECO:0000259" key="5">
    <source>
        <dbReference type="SMART" id="SM00092"/>
    </source>
</evidence>
<reference evidence="6" key="2">
    <citation type="submission" date="2025-09" db="UniProtKB">
        <authorList>
            <consortium name="Ensembl"/>
        </authorList>
    </citation>
    <scope>IDENTIFICATION</scope>
</reference>
<evidence type="ECO:0000256" key="1">
    <source>
        <dbReference type="ARBA" id="ARBA00004613"/>
    </source>
</evidence>
<dbReference type="OMA" id="ILPPCEY"/>
<dbReference type="InterPro" id="IPR036816">
    <property type="entry name" value="RNaseA-like_dom_sf"/>
</dbReference>
<keyword evidence="3" id="KW-0964">Secreted</keyword>
<evidence type="ECO:0000313" key="7">
    <source>
        <dbReference type="Proteomes" id="UP000472262"/>
    </source>
</evidence>
<dbReference type="InterPro" id="IPR023412">
    <property type="entry name" value="RNaseA_domain"/>
</dbReference>
<evidence type="ECO:0000256" key="3">
    <source>
        <dbReference type="ARBA" id="ARBA00022525"/>
    </source>
</evidence>
<dbReference type="GO" id="GO:0004540">
    <property type="term" value="F:RNA nuclease activity"/>
    <property type="evidence" value="ECO:0007669"/>
    <property type="project" value="TreeGrafter"/>
</dbReference>
<keyword evidence="7" id="KW-1185">Reference proteome</keyword>
<dbReference type="Pfam" id="PF00074">
    <property type="entry name" value="RnaseA"/>
    <property type="match status" value="1"/>
</dbReference>
<keyword evidence="4" id="KW-1015">Disulfide bond</keyword>
<dbReference type="CDD" id="cd06265">
    <property type="entry name" value="RNase_A_canonical"/>
    <property type="match status" value="1"/>
</dbReference>
<dbReference type="GO" id="GO:0001525">
    <property type="term" value="P:angiogenesis"/>
    <property type="evidence" value="ECO:0007669"/>
    <property type="project" value="TreeGrafter"/>
</dbReference>
<dbReference type="AlphaFoldDB" id="A0A672M9W6"/>
<evidence type="ECO:0000256" key="4">
    <source>
        <dbReference type="ARBA" id="ARBA00023157"/>
    </source>
</evidence>
<dbReference type="InParanoid" id="A0A672M9W6"/>
<dbReference type="GO" id="GO:0050830">
    <property type="term" value="P:defense response to Gram-positive bacterium"/>
    <property type="evidence" value="ECO:0007669"/>
    <property type="project" value="TreeGrafter"/>
</dbReference>
<protein>
    <recommendedName>
        <fullName evidence="5">Ribonuclease A-domain domain-containing protein</fullName>
    </recommendedName>
</protein>
<dbReference type="GO" id="GO:0005576">
    <property type="term" value="C:extracellular region"/>
    <property type="evidence" value="ECO:0007669"/>
    <property type="project" value="UniProtKB-SubCell"/>
</dbReference>
<sequence length="125" mass="14360">LKVYMRTHIMRRYQKFLNQHQGPFVNVETCTSEIRSRNIVSETGDCKPVNSFIRAGEGAIAAVCSGGTQLYYNRNLFQSGTPFSVVTCRLQSGQWPNCEYYRGRLSTRYIVLGCEHGWPVHYQVM</sequence>
<accession>A0A672M9W6</accession>
<comment type="subcellular location">
    <subcellularLocation>
        <location evidence="1">Secreted</location>
    </subcellularLocation>
</comment>
<evidence type="ECO:0000256" key="2">
    <source>
        <dbReference type="ARBA" id="ARBA00005600"/>
    </source>
</evidence>
<dbReference type="GO" id="GO:0050829">
    <property type="term" value="P:defense response to Gram-negative bacterium"/>
    <property type="evidence" value="ECO:0007669"/>
    <property type="project" value="TreeGrafter"/>
</dbReference>
<dbReference type="PANTHER" id="PTHR11437:SF10">
    <property type="entry name" value="ANGIOGENIN-RELATED"/>
    <property type="match status" value="1"/>
</dbReference>
<organism evidence="6 7">
    <name type="scientific">Sinocyclocheilus grahami</name>
    <name type="common">Dianchi golden-line fish</name>
    <name type="synonym">Barbus grahami</name>
    <dbReference type="NCBI Taxonomy" id="75366"/>
    <lineage>
        <taxon>Eukaryota</taxon>
        <taxon>Metazoa</taxon>
        <taxon>Chordata</taxon>
        <taxon>Craniata</taxon>
        <taxon>Vertebrata</taxon>
        <taxon>Euteleostomi</taxon>
        <taxon>Actinopterygii</taxon>
        <taxon>Neopterygii</taxon>
        <taxon>Teleostei</taxon>
        <taxon>Ostariophysi</taxon>
        <taxon>Cypriniformes</taxon>
        <taxon>Cyprinidae</taxon>
        <taxon>Cyprininae</taxon>
        <taxon>Sinocyclocheilus</taxon>
    </lineage>
</organism>
<comment type="similarity">
    <text evidence="2">Belongs to the pancreatic ribonuclease family.</text>
</comment>
<dbReference type="Gene3D" id="3.10.130.10">
    <property type="entry name" value="Ribonuclease A-like domain"/>
    <property type="match status" value="1"/>
</dbReference>
<reference evidence="6" key="1">
    <citation type="submission" date="2025-08" db="UniProtKB">
        <authorList>
            <consortium name="Ensembl"/>
        </authorList>
    </citation>
    <scope>IDENTIFICATION</scope>
</reference>
<evidence type="ECO:0000313" key="6">
    <source>
        <dbReference type="Ensembl" id="ENSSGRP00000032008.1"/>
    </source>
</evidence>
<feature type="domain" description="Ribonuclease A-domain" evidence="5">
    <location>
        <begin position="9"/>
        <end position="125"/>
    </location>
</feature>
<dbReference type="Ensembl" id="ENSSGRT00000034354.1">
    <property type="protein sequence ID" value="ENSSGRP00000032008.1"/>
    <property type="gene ID" value="ENSSGRG00000017928.1"/>
</dbReference>
<dbReference type="Proteomes" id="UP000472262">
    <property type="component" value="Unassembled WGS sequence"/>
</dbReference>
<dbReference type="SMART" id="SM00092">
    <property type="entry name" value="RNAse_Pc"/>
    <property type="match status" value="1"/>
</dbReference>
<proteinExistence type="inferred from homology"/>
<dbReference type="SUPFAM" id="SSF54076">
    <property type="entry name" value="RNase A-like"/>
    <property type="match status" value="1"/>
</dbReference>
<dbReference type="PANTHER" id="PTHR11437">
    <property type="entry name" value="RIBONUCLEASE"/>
    <property type="match status" value="1"/>
</dbReference>
<dbReference type="InterPro" id="IPR001427">
    <property type="entry name" value="RNaseA"/>
</dbReference>
<dbReference type="GO" id="GO:0003676">
    <property type="term" value="F:nucleic acid binding"/>
    <property type="evidence" value="ECO:0007669"/>
    <property type="project" value="InterPro"/>
</dbReference>